<protein>
    <submittedName>
        <fullName evidence="3">Putative secreted protein</fullName>
    </submittedName>
</protein>
<feature type="chain" id="PRO_5012443208" evidence="2">
    <location>
        <begin position="25"/>
        <end position="94"/>
    </location>
</feature>
<name>A0A224Y301_9HEMI</name>
<evidence type="ECO:0000256" key="1">
    <source>
        <dbReference type="SAM" id="MobiDB-lite"/>
    </source>
</evidence>
<evidence type="ECO:0000313" key="3">
    <source>
        <dbReference type="EMBL" id="JAW15033.1"/>
    </source>
</evidence>
<organism evidence="3">
    <name type="scientific">Panstrongylus lignarius</name>
    <dbReference type="NCBI Taxonomy" id="156445"/>
    <lineage>
        <taxon>Eukaryota</taxon>
        <taxon>Metazoa</taxon>
        <taxon>Ecdysozoa</taxon>
        <taxon>Arthropoda</taxon>
        <taxon>Hexapoda</taxon>
        <taxon>Insecta</taxon>
        <taxon>Pterygota</taxon>
        <taxon>Neoptera</taxon>
        <taxon>Paraneoptera</taxon>
        <taxon>Hemiptera</taxon>
        <taxon>Heteroptera</taxon>
        <taxon>Panheteroptera</taxon>
        <taxon>Cimicomorpha</taxon>
        <taxon>Reduviidae</taxon>
        <taxon>Triatominae</taxon>
        <taxon>Panstrongylus</taxon>
    </lineage>
</organism>
<dbReference type="AlphaFoldDB" id="A0A224Y301"/>
<keyword evidence="2" id="KW-0732">Signal</keyword>
<feature type="region of interest" description="Disordered" evidence="1">
    <location>
        <begin position="28"/>
        <end position="55"/>
    </location>
</feature>
<sequence length="94" mass="10809">MVKVNHRWPLRFVWIKFLWCGVRTHSSSSCTTGSNISSSRPNGSCYTSSSRRGSRSCCAGWCTTCRLFFVCVRLRYFVTCCYAACSFRYIIFVT</sequence>
<feature type="signal peptide" evidence="2">
    <location>
        <begin position="1"/>
        <end position="24"/>
    </location>
</feature>
<proteinExistence type="predicted"/>
<dbReference type="EMBL" id="GFTR01001393">
    <property type="protein sequence ID" value="JAW15033.1"/>
    <property type="molecule type" value="Transcribed_RNA"/>
</dbReference>
<evidence type="ECO:0000256" key="2">
    <source>
        <dbReference type="SAM" id="SignalP"/>
    </source>
</evidence>
<reference evidence="3" key="1">
    <citation type="journal article" date="2018" name="PLoS Negl. Trop. Dis.">
        <title>An insight into the salivary gland and fat body transcriptome of Panstrongylus lignarius (Hemiptera: Heteroptera), the main vector of Chagas disease in Peru.</title>
        <authorList>
            <person name="Nevoa J.C."/>
            <person name="Mendes M.T."/>
            <person name="da Silva M.V."/>
            <person name="Soares S.C."/>
            <person name="Oliveira C.J.F."/>
            <person name="Ribeiro J.M.C."/>
        </authorList>
    </citation>
    <scope>NUCLEOTIDE SEQUENCE</scope>
</reference>
<accession>A0A224Y301</accession>